<feature type="compositionally biased region" description="Basic and acidic residues" evidence="1">
    <location>
        <begin position="125"/>
        <end position="136"/>
    </location>
</feature>
<evidence type="ECO:0000313" key="2">
    <source>
        <dbReference type="EMBL" id="CAD9357218.1"/>
    </source>
</evidence>
<protein>
    <submittedName>
        <fullName evidence="2">Uncharacterized protein</fullName>
    </submittedName>
</protein>
<sequence>MVFLQRDTSKKHPAGFEMPRRNFFDPQEDEYIEEEESNGTYIGEYKKEAPSESVDESESDGSDGSDDDECSNDNTSVSDQRCDQSEQFEEKKSGENDDSILRQEEEDEMSVVSAESLPASIVKNGTEHKNSFEGPEKMIPNSSRGEPITEKDEHISFSMEKENYVPAPPRCANEGCKRKPRFDSVFCSDSCGVSALELDLLHSFEYASDIHPSLLRL</sequence>
<gene>
    <name evidence="2" type="ORF">DBRI1063_LOCUS24897</name>
</gene>
<feature type="region of interest" description="Disordered" evidence="1">
    <location>
        <begin position="1"/>
        <end position="148"/>
    </location>
</feature>
<name>A0A6U3VIS2_9STRA</name>
<reference evidence="2" key="1">
    <citation type="submission" date="2021-01" db="EMBL/GenBank/DDBJ databases">
        <authorList>
            <person name="Corre E."/>
            <person name="Pelletier E."/>
            <person name="Niang G."/>
            <person name="Scheremetjew M."/>
            <person name="Finn R."/>
            <person name="Kale V."/>
            <person name="Holt S."/>
            <person name="Cochrane G."/>
            <person name="Meng A."/>
            <person name="Brown T."/>
            <person name="Cohen L."/>
        </authorList>
    </citation>
    <scope>NUCLEOTIDE SEQUENCE</scope>
    <source>
        <strain evidence="2">Pop2</strain>
    </source>
</reference>
<accession>A0A6U3VIS2</accession>
<feature type="compositionally biased region" description="Acidic residues" evidence="1">
    <location>
        <begin position="26"/>
        <end position="37"/>
    </location>
</feature>
<dbReference type="AlphaFoldDB" id="A0A6U3VIS2"/>
<dbReference type="EMBL" id="HBGN01038916">
    <property type="protein sequence ID" value="CAD9357218.1"/>
    <property type="molecule type" value="Transcribed_RNA"/>
</dbReference>
<feature type="compositionally biased region" description="Basic and acidic residues" evidence="1">
    <location>
        <begin position="80"/>
        <end position="103"/>
    </location>
</feature>
<feature type="compositionally biased region" description="Acidic residues" evidence="1">
    <location>
        <begin position="53"/>
        <end position="71"/>
    </location>
</feature>
<proteinExistence type="predicted"/>
<organism evidence="2">
    <name type="scientific">Ditylum brightwellii</name>
    <dbReference type="NCBI Taxonomy" id="49249"/>
    <lineage>
        <taxon>Eukaryota</taxon>
        <taxon>Sar</taxon>
        <taxon>Stramenopiles</taxon>
        <taxon>Ochrophyta</taxon>
        <taxon>Bacillariophyta</taxon>
        <taxon>Mediophyceae</taxon>
        <taxon>Lithodesmiophycidae</taxon>
        <taxon>Lithodesmiales</taxon>
        <taxon>Lithodesmiaceae</taxon>
        <taxon>Ditylum</taxon>
    </lineage>
</organism>
<evidence type="ECO:0000256" key="1">
    <source>
        <dbReference type="SAM" id="MobiDB-lite"/>
    </source>
</evidence>